<reference evidence="2" key="1">
    <citation type="submission" date="2022-07" db="EMBL/GenBank/DDBJ databases">
        <title>The genome of Lyophyllum shimeji provides insight into the initial evolution of ectomycorrhizal fungal genome.</title>
        <authorList>
            <person name="Kobayashi Y."/>
            <person name="Shibata T."/>
            <person name="Hirakawa H."/>
            <person name="Shigenobu S."/>
            <person name="Nishiyama T."/>
            <person name="Yamada A."/>
            <person name="Hasebe M."/>
            <person name="Kawaguchi M."/>
        </authorList>
    </citation>
    <scope>NUCLEOTIDE SEQUENCE</scope>
    <source>
        <strain evidence="2">AT787</strain>
    </source>
</reference>
<dbReference type="EMBL" id="BRPK01000018">
    <property type="protein sequence ID" value="GLB44835.1"/>
    <property type="molecule type" value="Genomic_DNA"/>
</dbReference>
<organism evidence="2 3">
    <name type="scientific">Lyophyllum shimeji</name>
    <name type="common">Hon-shimeji</name>
    <name type="synonym">Tricholoma shimeji</name>
    <dbReference type="NCBI Taxonomy" id="47721"/>
    <lineage>
        <taxon>Eukaryota</taxon>
        <taxon>Fungi</taxon>
        <taxon>Dikarya</taxon>
        <taxon>Basidiomycota</taxon>
        <taxon>Agaricomycotina</taxon>
        <taxon>Agaricomycetes</taxon>
        <taxon>Agaricomycetidae</taxon>
        <taxon>Agaricales</taxon>
        <taxon>Tricholomatineae</taxon>
        <taxon>Lyophyllaceae</taxon>
        <taxon>Lyophyllum</taxon>
    </lineage>
</organism>
<dbReference type="Proteomes" id="UP001063166">
    <property type="component" value="Unassembled WGS sequence"/>
</dbReference>
<accession>A0A9P3PXH4</accession>
<keyword evidence="3" id="KW-1185">Reference proteome</keyword>
<evidence type="ECO:0008006" key="4">
    <source>
        <dbReference type="Google" id="ProtNLM"/>
    </source>
</evidence>
<comment type="caution">
    <text evidence="2">The sequence shown here is derived from an EMBL/GenBank/DDBJ whole genome shotgun (WGS) entry which is preliminary data.</text>
</comment>
<sequence length="197" mass="20706">MQHLLSTLVVLAVADAILSVHASPGAGAFLEARQAADNIVQITNANNFCMIMPRNPHTNIGDSEHPGGTTTYCSPAGHSSASQGQLPAAFWRNVDFRTGKGRNGGRYVQLTGCIRPDLLDRLNPRDAGGQYDSNGGPGARGNPAGSKCLGFNHYVELVEPAGPRACIRCCEDPADCPLGKDTAGCPRVIPGNYFNCG</sequence>
<proteinExistence type="predicted"/>
<gene>
    <name evidence="2" type="ORF">LshimejAT787_1801720</name>
</gene>
<dbReference type="AlphaFoldDB" id="A0A9P3PXH4"/>
<evidence type="ECO:0000313" key="2">
    <source>
        <dbReference type="EMBL" id="GLB44835.1"/>
    </source>
</evidence>
<protein>
    <recommendedName>
        <fullName evidence="4">Effector protein</fullName>
    </recommendedName>
</protein>
<evidence type="ECO:0000256" key="1">
    <source>
        <dbReference type="SAM" id="SignalP"/>
    </source>
</evidence>
<evidence type="ECO:0000313" key="3">
    <source>
        <dbReference type="Proteomes" id="UP001063166"/>
    </source>
</evidence>
<name>A0A9P3PXH4_LYOSH</name>
<keyword evidence="1" id="KW-0732">Signal</keyword>
<feature type="chain" id="PRO_5040111894" description="Effector protein" evidence="1">
    <location>
        <begin position="23"/>
        <end position="197"/>
    </location>
</feature>
<dbReference type="OrthoDB" id="3044029at2759"/>
<feature type="signal peptide" evidence="1">
    <location>
        <begin position="1"/>
        <end position="22"/>
    </location>
</feature>